<dbReference type="HOGENOM" id="CLU_182787_1_0_3"/>
<organism evidence="1 2">
    <name type="scientific">Gloeothece verrucosa (strain PCC 7822)</name>
    <name type="common">Cyanothece sp. (strain PCC 7822)</name>
    <dbReference type="NCBI Taxonomy" id="497965"/>
    <lineage>
        <taxon>Bacteria</taxon>
        <taxon>Bacillati</taxon>
        <taxon>Cyanobacteriota</taxon>
        <taxon>Cyanophyceae</taxon>
        <taxon>Oscillatoriophycideae</taxon>
        <taxon>Chroococcales</taxon>
        <taxon>Aphanothecaceae</taxon>
        <taxon>Gloeothece</taxon>
        <taxon>Gloeothece verrucosa</taxon>
    </lineage>
</organism>
<sequence>MASSTAFSSGQTGEDREVWISLKEAIAASSGFRRWQAEKMVSDVLLEPKDLDEQVYAYLKETLNTLAY</sequence>
<dbReference type="KEGG" id="cyj:Cyan7822_1622"/>
<name>E0U6H0_GLOV7</name>
<accession>E0U6H0</accession>
<dbReference type="eggNOG" id="ENOG5033DUQ">
    <property type="taxonomic scope" value="Bacteria"/>
</dbReference>
<proteinExistence type="predicted"/>
<dbReference type="OrthoDB" id="573503at2"/>
<dbReference type="EMBL" id="CP002198">
    <property type="protein sequence ID" value="ADN13613.1"/>
    <property type="molecule type" value="Genomic_DNA"/>
</dbReference>
<evidence type="ECO:0000313" key="2">
    <source>
        <dbReference type="Proteomes" id="UP000008206"/>
    </source>
</evidence>
<dbReference type="STRING" id="497965.Cyan7822_1622"/>
<gene>
    <name evidence="1" type="ordered locus">Cyan7822_1622</name>
</gene>
<keyword evidence="2" id="KW-1185">Reference proteome</keyword>
<dbReference type="Proteomes" id="UP000008206">
    <property type="component" value="Chromosome"/>
</dbReference>
<dbReference type="AlphaFoldDB" id="E0U6H0"/>
<dbReference type="RefSeq" id="WP_013321720.1">
    <property type="nucleotide sequence ID" value="NC_014501.1"/>
</dbReference>
<protein>
    <submittedName>
        <fullName evidence="1">Uncharacterized protein</fullName>
    </submittedName>
</protein>
<evidence type="ECO:0000313" key="1">
    <source>
        <dbReference type="EMBL" id="ADN13613.1"/>
    </source>
</evidence>
<reference evidence="2" key="1">
    <citation type="journal article" date="2011" name="MBio">
        <title>Novel metabolic attributes of the genus Cyanothece, comprising a group of unicellular nitrogen-fixing Cyanobacteria.</title>
        <authorList>
            <person name="Bandyopadhyay A."/>
            <person name="Elvitigala T."/>
            <person name="Welsh E."/>
            <person name="Stockel J."/>
            <person name="Liberton M."/>
            <person name="Min H."/>
            <person name="Sherman L.A."/>
            <person name="Pakrasi H.B."/>
        </authorList>
    </citation>
    <scope>NUCLEOTIDE SEQUENCE [LARGE SCALE GENOMIC DNA]</scope>
    <source>
        <strain evidence="2">PCC 7822</strain>
    </source>
</reference>